<evidence type="ECO:0000256" key="6">
    <source>
        <dbReference type="RuleBase" id="RU366039"/>
    </source>
</evidence>
<evidence type="ECO:0000256" key="1">
    <source>
        <dbReference type="ARBA" id="ARBA00004604"/>
    </source>
</evidence>
<reference evidence="8" key="1">
    <citation type="submission" date="2023-08" db="EMBL/GenBank/DDBJ databases">
        <authorList>
            <person name="Alioto T."/>
            <person name="Alioto T."/>
            <person name="Gomez Garrido J."/>
        </authorList>
    </citation>
    <scope>NUCLEOTIDE SEQUENCE</scope>
</reference>
<dbReference type="InterPro" id="IPR002415">
    <property type="entry name" value="H/ACA_rnp_Nhp2-like"/>
</dbReference>
<dbReference type="InterPro" id="IPR004038">
    <property type="entry name" value="Ribosomal_eL8/eL30/eS12/Gad45"/>
</dbReference>
<evidence type="ECO:0000259" key="7">
    <source>
        <dbReference type="Pfam" id="PF01248"/>
    </source>
</evidence>
<sequence>MEDDDKTSLWIKKISYVSPIARPLASRKLTKRINKVVKKASKTKSLRKGVREVQKFIRRGEKGLVILAGDISPIDIYSHIPIMCEDNQISYCYVPSKDDLGAACGTIRPVSLPYVHINIDLKTTFLRVSGDILEDILHIKE</sequence>
<evidence type="ECO:0000256" key="5">
    <source>
        <dbReference type="ARBA" id="ARBA00023274"/>
    </source>
</evidence>
<dbReference type="InterPro" id="IPR029064">
    <property type="entry name" value="Ribosomal_eL30-like_sf"/>
</dbReference>
<evidence type="ECO:0000256" key="3">
    <source>
        <dbReference type="ARBA" id="ARBA00022884"/>
    </source>
</evidence>
<keyword evidence="9" id="KW-1185">Reference proteome</keyword>
<comment type="similarity">
    <text evidence="2 6">Belongs to the eukaryotic ribosomal protein eL8 family.</text>
</comment>
<comment type="function">
    <text evidence="6">Common component of the spliceosome and rRNA processing machinery.</text>
</comment>
<dbReference type="GO" id="GO:0031120">
    <property type="term" value="P:snRNA pseudouridine synthesis"/>
    <property type="evidence" value="ECO:0007669"/>
    <property type="project" value="UniProtKB-UniRule"/>
</dbReference>
<accession>A0AA36AM94</accession>
<keyword evidence="3 6" id="KW-0694">RNA-binding</keyword>
<dbReference type="SUPFAM" id="SSF55315">
    <property type="entry name" value="L30e-like"/>
    <property type="match status" value="1"/>
</dbReference>
<dbReference type="PANTHER" id="PTHR23105">
    <property type="entry name" value="RIBOSOMAL PROTEIN L7AE FAMILY MEMBER"/>
    <property type="match status" value="1"/>
</dbReference>
<protein>
    <recommendedName>
        <fullName evidence="6">H/ACA ribonucleoprotein complex subunit 2</fullName>
    </recommendedName>
    <alternativeName>
        <fullName evidence="6">Nucleolar protein family A member 2</fullName>
    </alternativeName>
</protein>
<dbReference type="GO" id="GO:0000398">
    <property type="term" value="P:mRNA splicing, via spliceosome"/>
    <property type="evidence" value="ECO:0007669"/>
    <property type="project" value="UniProtKB-UniRule"/>
</dbReference>
<dbReference type="GO" id="GO:0031429">
    <property type="term" value="C:box H/ACA snoRNP complex"/>
    <property type="evidence" value="ECO:0007669"/>
    <property type="project" value="UniProtKB-UniRule"/>
</dbReference>
<dbReference type="EMBL" id="OX597815">
    <property type="protein sequence ID" value="CAI9717167.1"/>
    <property type="molecule type" value="Genomic_DNA"/>
</dbReference>
<comment type="function">
    <text evidence="6">Required for ribosome biogenesis. Part of a complex which catalyzes pseudouridylation of rRNA. This involves the isomerization of uridine such that the ribose is subsequently attached to C5, instead of the normal N1. Pseudouridine ('psi') residues may serve to stabilize the conformation of rRNAs.</text>
</comment>
<evidence type="ECO:0000313" key="9">
    <source>
        <dbReference type="Proteomes" id="UP001162480"/>
    </source>
</evidence>
<comment type="subcellular location">
    <subcellularLocation>
        <location evidence="1 6">Nucleus</location>
        <location evidence="1 6">Nucleolus</location>
    </subcellularLocation>
</comment>
<evidence type="ECO:0000256" key="2">
    <source>
        <dbReference type="ARBA" id="ARBA00007337"/>
    </source>
</evidence>
<organism evidence="8 9">
    <name type="scientific">Octopus vulgaris</name>
    <name type="common">Common octopus</name>
    <dbReference type="NCBI Taxonomy" id="6645"/>
    <lineage>
        <taxon>Eukaryota</taxon>
        <taxon>Metazoa</taxon>
        <taxon>Spiralia</taxon>
        <taxon>Lophotrochozoa</taxon>
        <taxon>Mollusca</taxon>
        <taxon>Cephalopoda</taxon>
        <taxon>Coleoidea</taxon>
        <taxon>Octopodiformes</taxon>
        <taxon>Octopoda</taxon>
        <taxon>Incirrata</taxon>
        <taxon>Octopodidae</taxon>
        <taxon>Octopus</taxon>
    </lineage>
</organism>
<gene>
    <name evidence="8" type="ORF">OCTVUL_1B017456</name>
</gene>
<dbReference type="PRINTS" id="PR00881">
    <property type="entry name" value="L7ARS6FAMILY"/>
</dbReference>
<dbReference type="InterPro" id="IPR018492">
    <property type="entry name" value="Ribosomal_eL8/Nhp2"/>
</dbReference>
<dbReference type="Proteomes" id="UP001162480">
    <property type="component" value="Chromosome 2"/>
</dbReference>
<evidence type="ECO:0000313" key="8">
    <source>
        <dbReference type="EMBL" id="CAI9717167.1"/>
    </source>
</evidence>
<dbReference type="AlphaFoldDB" id="A0AA36AM94"/>
<name>A0AA36AM94_OCTVU</name>
<feature type="domain" description="Ribosomal protein eL8/eL30/eS12/Gadd45" evidence="7">
    <location>
        <begin position="32"/>
        <end position="112"/>
    </location>
</feature>
<dbReference type="GO" id="GO:0003723">
    <property type="term" value="F:RNA binding"/>
    <property type="evidence" value="ECO:0007669"/>
    <property type="project" value="UniProtKB-UniRule"/>
</dbReference>
<keyword evidence="5 6" id="KW-0687">Ribonucleoprotein</keyword>
<dbReference type="PRINTS" id="PR00883">
    <property type="entry name" value="NUCLEARHMG"/>
</dbReference>
<evidence type="ECO:0000256" key="4">
    <source>
        <dbReference type="ARBA" id="ARBA00023242"/>
    </source>
</evidence>
<dbReference type="Gene3D" id="3.30.1330.30">
    <property type="match status" value="1"/>
</dbReference>
<keyword evidence="4 6" id="KW-0539">Nucleus</keyword>
<dbReference type="Pfam" id="PF01248">
    <property type="entry name" value="Ribosomal_L7Ae"/>
    <property type="match status" value="1"/>
</dbReference>
<dbReference type="InterPro" id="IPR050257">
    <property type="entry name" value="eL8/uL1-like"/>
</dbReference>
<proteinExistence type="inferred from homology"/>